<evidence type="ECO:0000313" key="2">
    <source>
        <dbReference type="Proteomes" id="UP001139000"/>
    </source>
</evidence>
<keyword evidence="2" id="KW-1185">Reference proteome</keyword>
<evidence type="ECO:0000313" key="1">
    <source>
        <dbReference type="EMBL" id="MCF0061357.1"/>
    </source>
</evidence>
<dbReference type="EMBL" id="JAJTTC010000001">
    <property type="protein sequence ID" value="MCF0061357.1"/>
    <property type="molecule type" value="Genomic_DNA"/>
</dbReference>
<organism evidence="1 2">
    <name type="scientific">Dyadobacter chenwenxiniae</name>
    <dbReference type="NCBI Taxonomy" id="2906456"/>
    <lineage>
        <taxon>Bacteria</taxon>
        <taxon>Pseudomonadati</taxon>
        <taxon>Bacteroidota</taxon>
        <taxon>Cytophagia</taxon>
        <taxon>Cytophagales</taxon>
        <taxon>Spirosomataceae</taxon>
        <taxon>Dyadobacter</taxon>
    </lineage>
</organism>
<proteinExistence type="predicted"/>
<name>A0A9X1PHE7_9BACT</name>
<comment type="caution">
    <text evidence="1">The sequence shown here is derived from an EMBL/GenBank/DDBJ whole genome shotgun (WGS) entry which is preliminary data.</text>
</comment>
<dbReference type="Proteomes" id="UP001139000">
    <property type="component" value="Unassembled WGS sequence"/>
</dbReference>
<gene>
    <name evidence="1" type="ORF">LXM26_07625</name>
</gene>
<reference evidence="1" key="1">
    <citation type="submission" date="2021-12" db="EMBL/GenBank/DDBJ databases">
        <title>Novel species in genus Dyadobacter.</title>
        <authorList>
            <person name="Ma C."/>
        </authorList>
    </citation>
    <scope>NUCLEOTIDE SEQUENCE</scope>
    <source>
        <strain evidence="1">LJ419</strain>
    </source>
</reference>
<protein>
    <submittedName>
        <fullName evidence="1">Uncharacterized protein</fullName>
    </submittedName>
</protein>
<dbReference type="AlphaFoldDB" id="A0A9X1PHE7"/>
<accession>A0A9X1PHE7</accession>
<dbReference type="RefSeq" id="WP_234654608.1">
    <property type="nucleotide sequence ID" value="NZ_CP094997.1"/>
</dbReference>
<sequence length="350" mass="39056">MKNPINTLERFVSLVKDHRSANHPLFAIIESAAKNDTLSREMYSIFSVNIAARTMLSLPEIHACCIQAALDLDPLRTAYSVMTGAEEGGSGKPDQVHSVLMMNALNNHGRIVFELAALDLKCLMALIRLVHACGKYIRLIRIEMAFPGIDSELDFADFTDRSEIIDCCYRMAISVGIEFDKNASHGLAEIEALEKVAEKQLSDFGVLPETVSYCLAQLDVLTKMKTGYLQGVGFAHEALADGMIDSMFKIMYAHRNKYVSEDEFLNSVYPYFEAHGNYIDVYKGLSKESEGVEVIHAQRELEKLSRLDDDALEIAWQGANDFADRNVGIWDGMLAVLQQTAKFAPNLTLR</sequence>